<dbReference type="RefSeq" id="YP_006987514.1">
    <property type="nucleotide sequence ID" value="NC_019401.1"/>
</dbReference>
<proteinExistence type="predicted"/>
<dbReference type="EMBL" id="JN882285">
    <property type="protein sequence ID" value="AFC21859.1"/>
    <property type="molecule type" value="Genomic_DNA"/>
</dbReference>
<dbReference type="GeneID" id="13994149"/>
<evidence type="ECO:0000313" key="2">
    <source>
        <dbReference type="Proteomes" id="UP000000457"/>
    </source>
</evidence>
<reference evidence="1 2" key="1">
    <citation type="journal article" date="2014" name="Virology">
        <title>Supersize me: Cronobacter sakazakii phage GAP32.</title>
        <authorList>
            <person name="Abbasifar R."/>
            <person name="Griffiths M.W."/>
            <person name="Sabour P.M."/>
            <person name="Ackermann H.-W."/>
            <person name="Vandersteegen K."/>
            <person name="Lavigne R."/>
            <person name="Noben J.-P."/>
            <person name="Villa A.A."/>
            <person name="Abbasifar A."/>
            <person name="Nash J.H.E."/>
            <person name="Kropinski A.M."/>
        </authorList>
    </citation>
    <scope>NUCLEOTIDE SEQUENCE [LARGE SCALE GENOMIC DNA]</scope>
    <source>
        <strain evidence="1">GAP-32</strain>
    </source>
</reference>
<protein>
    <submittedName>
        <fullName evidence="1">Uncharacterized protein</fullName>
    </submittedName>
</protein>
<organism evidence="1 2">
    <name type="scientific">Cronobacter phage vB_CsaM_GAP32</name>
    <dbReference type="NCBI Taxonomy" id="1141136"/>
    <lineage>
        <taxon>Viruses</taxon>
        <taxon>Duplodnaviria</taxon>
        <taxon>Heunggongvirae</taxon>
        <taxon>Uroviricota</taxon>
        <taxon>Caudoviricetes</taxon>
        <taxon>Mimasvirus</taxon>
        <taxon>Mimasvirus GAP32</taxon>
    </lineage>
</organism>
<name>K4FB76_9CAUD</name>
<keyword evidence="2" id="KW-1185">Reference proteome</keyword>
<dbReference type="KEGG" id="vg:13994149"/>
<dbReference type="OrthoDB" id="28772at10239"/>
<gene>
    <name evidence="1" type="ORF">GAP32_406</name>
</gene>
<accession>K4FB76</accession>
<evidence type="ECO:0000313" key="1">
    <source>
        <dbReference type="EMBL" id="AFC21859.1"/>
    </source>
</evidence>
<sequence>MSEQYEECVASGAGHHFEKESIPSEFISGVEGGEPTVVVQCQYCGKVLDTM</sequence>
<dbReference type="Proteomes" id="UP000000457">
    <property type="component" value="Segment"/>
</dbReference>